<dbReference type="PANTHER" id="PTHR43249:SF1">
    <property type="entry name" value="D-GLUCOSIDE 3-DEHYDROGENASE"/>
    <property type="match status" value="1"/>
</dbReference>
<dbReference type="Proteomes" id="UP000272528">
    <property type="component" value="Chromosome"/>
</dbReference>
<feature type="domain" description="GFO/IDH/MocA-like oxidoreductase" evidence="2">
    <location>
        <begin position="129"/>
        <end position="252"/>
    </location>
</feature>
<name>A0A3Q8X9W3_9BACL</name>
<dbReference type="RefSeq" id="WP_126019734.1">
    <property type="nucleotide sequence ID" value="NZ_CP034437.1"/>
</dbReference>
<dbReference type="Pfam" id="PF22725">
    <property type="entry name" value="GFO_IDH_MocA_C3"/>
    <property type="match status" value="1"/>
</dbReference>
<dbReference type="GO" id="GO:0000166">
    <property type="term" value="F:nucleotide binding"/>
    <property type="evidence" value="ECO:0007669"/>
    <property type="project" value="InterPro"/>
</dbReference>
<dbReference type="Gene3D" id="3.30.360.10">
    <property type="entry name" value="Dihydrodipicolinate Reductase, domain 2"/>
    <property type="match status" value="1"/>
</dbReference>
<feature type="domain" description="Gfo/Idh/MocA-like oxidoreductase N-terminal" evidence="1">
    <location>
        <begin position="3"/>
        <end position="120"/>
    </location>
</feature>
<dbReference type="Gene3D" id="3.40.50.720">
    <property type="entry name" value="NAD(P)-binding Rossmann-like Domain"/>
    <property type="match status" value="1"/>
</dbReference>
<evidence type="ECO:0000259" key="1">
    <source>
        <dbReference type="Pfam" id="PF01408"/>
    </source>
</evidence>
<dbReference type="SUPFAM" id="SSF51735">
    <property type="entry name" value="NAD(P)-binding Rossmann-fold domains"/>
    <property type="match status" value="1"/>
</dbReference>
<dbReference type="InterPro" id="IPR000683">
    <property type="entry name" value="Gfo/Idh/MocA-like_OxRdtase_N"/>
</dbReference>
<protein>
    <submittedName>
        <fullName evidence="3">Gfo/Idh/MocA family oxidoreductase</fullName>
    </submittedName>
</protein>
<dbReference type="OrthoDB" id="9815825at2"/>
<dbReference type="EMBL" id="CP034437">
    <property type="protein sequence ID" value="AZN43312.1"/>
    <property type="molecule type" value="Genomic_DNA"/>
</dbReference>
<dbReference type="KEGG" id="palb:EJC50_29195"/>
<dbReference type="Pfam" id="PF01408">
    <property type="entry name" value="GFO_IDH_MocA"/>
    <property type="match status" value="1"/>
</dbReference>
<dbReference type="InterPro" id="IPR052515">
    <property type="entry name" value="Gfo/Idh/MocA_Oxidoreductase"/>
</dbReference>
<evidence type="ECO:0000259" key="2">
    <source>
        <dbReference type="Pfam" id="PF22725"/>
    </source>
</evidence>
<dbReference type="SUPFAM" id="SSF55347">
    <property type="entry name" value="Glyceraldehyde-3-phosphate dehydrogenase-like, C-terminal domain"/>
    <property type="match status" value="1"/>
</dbReference>
<dbReference type="AlphaFoldDB" id="A0A3Q8X9W3"/>
<accession>A0A3Q8X9W3</accession>
<organism evidence="3 4">
    <name type="scientific">Paenibacillus albus</name>
    <dbReference type="NCBI Taxonomy" id="2495582"/>
    <lineage>
        <taxon>Bacteria</taxon>
        <taxon>Bacillati</taxon>
        <taxon>Bacillota</taxon>
        <taxon>Bacilli</taxon>
        <taxon>Bacillales</taxon>
        <taxon>Paenibacillaceae</taxon>
        <taxon>Paenibacillus</taxon>
    </lineage>
</organism>
<gene>
    <name evidence="3" type="ORF">EJC50_29195</name>
</gene>
<reference evidence="4" key="1">
    <citation type="submission" date="2018-12" db="EMBL/GenBank/DDBJ databases">
        <title>Genome sequence of Peanibacillus sp.</title>
        <authorList>
            <person name="Subramani G."/>
            <person name="Srinivasan S."/>
            <person name="Kim M.K."/>
        </authorList>
    </citation>
    <scope>NUCLEOTIDE SEQUENCE [LARGE SCALE GENOMIC DNA]</scope>
    <source>
        <strain evidence="4">18JY67-1</strain>
    </source>
</reference>
<evidence type="ECO:0000313" key="3">
    <source>
        <dbReference type="EMBL" id="AZN43312.1"/>
    </source>
</evidence>
<proteinExistence type="predicted"/>
<dbReference type="PANTHER" id="PTHR43249">
    <property type="entry name" value="UDP-N-ACETYL-2-AMINO-2-DEOXY-D-GLUCURONATE OXIDASE"/>
    <property type="match status" value="1"/>
</dbReference>
<keyword evidence="4" id="KW-1185">Reference proteome</keyword>
<sequence length="354" mass="38585">MISFAIIGWGHIARKHKEAIDVVEGARLVAVSDLNPERLKELAPFPEIKKFTDLNVMLAEAPEVDVVCICTPSGLHAAHAIAAIRAGKHVIIEKPVALSLHDAEAIREAASLYGAKVAVVHPNRFRPAIRKLKLALDQGLFGKLSHVNATVRWNRAQAYYDQASWRGTKEMDGGVLLNQAVHSLDLLEWLVGPVTGVKSMVDTRIRKMEAEDTALAVLRFDTGVLGVVEATTAIYDKNLEETISIFGEHGYAVIGGPTANWFKQLRSSYLSESECEAWIQEIESDPYGEPGHRSIIRDMVAAVCDNREPIVPLHEGIRAMKLALDISSNGTSPALIANGGDFYAVKDAATIRGV</sequence>
<dbReference type="InterPro" id="IPR055170">
    <property type="entry name" value="GFO_IDH_MocA-like_dom"/>
</dbReference>
<dbReference type="InterPro" id="IPR036291">
    <property type="entry name" value="NAD(P)-bd_dom_sf"/>
</dbReference>
<evidence type="ECO:0000313" key="4">
    <source>
        <dbReference type="Proteomes" id="UP000272528"/>
    </source>
</evidence>